<feature type="domain" description="DUF7035" evidence="5">
    <location>
        <begin position="656"/>
        <end position="785"/>
    </location>
</feature>
<feature type="chain" id="PRO_5002752091" evidence="2">
    <location>
        <begin position="25"/>
        <end position="1376"/>
    </location>
</feature>
<feature type="signal peptide" evidence="2">
    <location>
        <begin position="1"/>
        <end position="24"/>
    </location>
</feature>
<proteinExistence type="predicted"/>
<dbReference type="Pfam" id="PF23033">
    <property type="entry name" value="DUF7034"/>
    <property type="match status" value="1"/>
</dbReference>
<dbReference type="SMR" id="B0M0Q0"/>
<dbReference type="VEuPathDB" id="AmoebaDB:DDB_G0276035"/>
<dbReference type="HOGENOM" id="CLU_004923_0_0_1"/>
<dbReference type="PhylomeDB" id="B0M0Q0"/>
<evidence type="ECO:0000259" key="3">
    <source>
        <dbReference type="Pfam" id="PF22933"/>
    </source>
</evidence>
<accession>B0M0Q0</accession>
<dbReference type="PANTHER" id="PTHR31378:SF29">
    <property type="entry name" value="EGF-LIKE DOMAIN-CONTAINING PROTEIN-RELATED"/>
    <property type="match status" value="1"/>
</dbReference>
<evidence type="ECO:0000259" key="6">
    <source>
        <dbReference type="Pfam" id="PF25820"/>
    </source>
</evidence>
<gene>
    <name evidence="7" type="ORF">DDB_G0276035</name>
</gene>
<dbReference type="Pfam" id="PF22933">
    <property type="entry name" value="ComC_SSD"/>
    <property type="match status" value="1"/>
</dbReference>
<dbReference type="Proteomes" id="UP000002195">
    <property type="component" value="Unassembled WGS sequence"/>
</dbReference>
<dbReference type="InterPro" id="IPR057709">
    <property type="entry name" value="DUF7949"/>
</dbReference>
<dbReference type="Pfam" id="PF25820">
    <property type="entry name" value="DUF7949"/>
    <property type="match status" value="1"/>
</dbReference>
<keyword evidence="1" id="KW-0812">Transmembrane</keyword>
<feature type="domain" description="DUF7949" evidence="6">
    <location>
        <begin position="1034"/>
        <end position="1068"/>
    </location>
</feature>
<dbReference type="dictyBase" id="DDB_G0276035"/>
<dbReference type="OMA" id="DITICAQ"/>
<dbReference type="RefSeq" id="XP_643356.2">
    <property type="nucleotide sequence ID" value="XM_638264.2"/>
</dbReference>
<feature type="domain" description="ComC supersandwich" evidence="3">
    <location>
        <begin position="1103"/>
        <end position="1305"/>
    </location>
</feature>
<dbReference type="GeneID" id="8620406"/>
<keyword evidence="1" id="KW-0472">Membrane</keyword>
<keyword evidence="8" id="KW-1185">Reference proteome</keyword>
<dbReference type="EMBL" id="AAFI02000014">
    <property type="protein sequence ID" value="EAL69317.2"/>
    <property type="molecule type" value="Genomic_DNA"/>
</dbReference>
<evidence type="ECO:0000256" key="2">
    <source>
        <dbReference type="SAM" id="SignalP"/>
    </source>
</evidence>
<dbReference type="InterPro" id="IPR054484">
    <property type="entry name" value="ComC_SSD"/>
</dbReference>
<dbReference type="Pfam" id="PF23034">
    <property type="entry name" value="DUF7035"/>
    <property type="match status" value="1"/>
</dbReference>
<dbReference type="eggNOG" id="ENOG502SC7H">
    <property type="taxonomic scope" value="Eukaryota"/>
</dbReference>
<keyword evidence="2" id="KW-0732">Signal</keyword>
<evidence type="ECO:0000313" key="7">
    <source>
        <dbReference type="EMBL" id="EAL69317.2"/>
    </source>
</evidence>
<evidence type="ECO:0000259" key="4">
    <source>
        <dbReference type="Pfam" id="PF23033"/>
    </source>
</evidence>
<feature type="transmembrane region" description="Helical" evidence="1">
    <location>
        <begin position="1332"/>
        <end position="1355"/>
    </location>
</feature>
<keyword evidence="1" id="KW-1133">Transmembrane helix</keyword>
<dbReference type="PaxDb" id="44689-DDB0238786"/>
<comment type="caution">
    <text evidence="7">The sequence shown here is derived from an EMBL/GenBank/DDBJ whole genome shotgun (WGS) entry which is preliminary data.</text>
</comment>
<dbReference type="InParanoid" id="B0M0Q0"/>
<dbReference type="FunCoup" id="B0M0Q0">
    <property type="interactions" value="362"/>
</dbReference>
<evidence type="ECO:0000256" key="1">
    <source>
        <dbReference type="SAM" id="Phobius"/>
    </source>
</evidence>
<evidence type="ECO:0000259" key="5">
    <source>
        <dbReference type="Pfam" id="PF23034"/>
    </source>
</evidence>
<dbReference type="AlphaFoldDB" id="B0M0Q0"/>
<reference evidence="7 8" key="1">
    <citation type="journal article" date="2005" name="Nature">
        <title>The genome of the social amoeba Dictyostelium discoideum.</title>
        <authorList>
            <consortium name="The Dictyostelium discoideum Sequencing Consortium"/>
            <person name="Eichinger L."/>
            <person name="Pachebat J.A."/>
            <person name="Glockner G."/>
            <person name="Rajandream M.A."/>
            <person name="Sucgang R."/>
            <person name="Berriman M."/>
            <person name="Song J."/>
            <person name="Olsen R."/>
            <person name="Szafranski K."/>
            <person name="Xu Q."/>
            <person name="Tunggal B."/>
            <person name="Kummerfeld S."/>
            <person name="Madera M."/>
            <person name="Konfortov B.A."/>
            <person name="Rivero F."/>
            <person name="Bankier A.T."/>
            <person name="Lehmann R."/>
            <person name="Hamlin N."/>
            <person name="Davies R."/>
            <person name="Gaudet P."/>
            <person name="Fey P."/>
            <person name="Pilcher K."/>
            <person name="Chen G."/>
            <person name="Saunders D."/>
            <person name="Sodergren E."/>
            <person name="Davis P."/>
            <person name="Kerhornou A."/>
            <person name="Nie X."/>
            <person name="Hall N."/>
            <person name="Anjard C."/>
            <person name="Hemphill L."/>
            <person name="Bason N."/>
            <person name="Farbrother P."/>
            <person name="Desany B."/>
            <person name="Just E."/>
            <person name="Morio T."/>
            <person name="Rost R."/>
            <person name="Churcher C."/>
            <person name="Cooper J."/>
            <person name="Haydock S."/>
            <person name="van Driessche N."/>
            <person name="Cronin A."/>
            <person name="Goodhead I."/>
            <person name="Muzny D."/>
            <person name="Mourier T."/>
            <person name="Pain A."/>
            <person name="Lu M."/>
            <person name="Harper D."/>
            <person name="Lindsay R."/>
            <person name="Hauser H."/>
            <person name="James K."/>
            <person name="Quiles M."/>
            <person name="Madan Babu M."/>
            <person name="Saito T."/>
            <person name="Buchrieser C."/>
            <person name="Wardroper A."/>
            <person name="Felder M."/>
            <person name="Thangavelu M."/>
            <person name="Johnson D."/>
            <person name="Knights A."/>
            <person name="Loulseged H."/>
            <person name="Mungall K."/>
            <person name="Oliver K."/>
            <person name="Price C."/>
            <person name="Quail M.A."/>
            <person name="Urushihara H."/>
            <person name="Hernandez J."/>
            <person name="Rabbinowitsch E."/>
            <person name="Steffen D."/>
            <person name="Sanders M."/>
            <person name="Ma J."/>
            <person name="Kohara Y."/>
            <person name="Sharp S."/>
            <person name="Simmonds M."/>
            <person name="Spiegler S."/>
            <person name="Tivey A."/>
            <person name="Sugano S."/>
            <person name="White B."/>
            <person name="Walker D."/>
            <person name="Woodward J."/>
            <person name="Winckler T."/>
            <person name="Tanaka Y."/>
            <person name="Shaulsky G."/>
            <person name="Schleicher M."/>
            <person name="Weinstock G."/>
            <person name="Rosenthal A."/>
            <person name="Cox E.C."/>
            <person name="Chisholm R.L."/>
            <person name="Gibbs R."/>
            <person name="Loomis W.F."/>
            <person name="Platzer M."/>
            <person name="Kay R.R."/>
            <person name="Williams J."/>
            <person name="Dear P.H."/>
            <person name="Noegel A.A."/>
            <person name="Barrell B."/>
            <person name="Kuspa A."/>
        </authorList>
    </citation>
    <scope>NUCLEOTIDE SEQUENCE [LARGE SCALE GENOMIC DNA]</scope>
    <source>
        <strain evidence="7 8">AX4</strain>
    </source>
</reference>
<dbReference type="KEGG" id="ddi:DDB_G0276035"/>
<protein>
    <submittedName>
        <fullName evidence="7">EGF-like domain-containing protein</fullName>
    </submittedName>
</protein>
<organism evidence="7 8">
    <name type="scientific">Dictyostelium discoideum</name>
    <name type="common">Social amoeba</name>
    <dbReference type="NCBI Taxonomy" id="44689"/>
    <lineage>
        <taxon>Eukaryota</taxon>
        <taxon>Amoebozoa</taxon>
        <taxon>Evosea</taxon>
        <taxon>Eumycetozoa</taxon>
        <taxon>Dictyostelia</taxon>
        <taxon>Dictyosteliales</taxon>
        <taxon>Dictyosteliaceae</taxon>
        <taxon>Dictyostelium</taxon>
    </lineage>
</organism>
<name>B0M0Q0_DICDI</name>
<dbReference type="InterPro" id="IPR055463">
    <property type="entry name" value="DUF7035"/>
</dbReference>
<dbReference type="PANTHER" id="PTHR31378">
    <property type="entry name" value="EGF-LIKE DOMAIN-CONTAINING PROTEIN-RELATED-RELATED"/>
    <property type="match status" value="1"/>
</dbReference>
<dbReference type="InterPro" id="IPR055462">
    <property type="entry name" value="DUF7034"/>
</dbReference>
<sequence length="1376" mass="155980">MNINLLKFFIIYYFCFVLINFCNCQTLKITDISNPKNYKVYPQYSDREFCDFSFEILCYVEPAMDEGDQLMFTTDFDYSEMIRSDRTGSIIGITHTALSFGSYTSNIVCYLLNNPTIKVDLNISYSCEMIDYELMKVKILKPNYFKKNNLYGNGIIQLIGLKYPLNNLVIFGGSAYPLNPNYFLISLEELDGGTVENYNISLLFYGPHTIVVTIPASTYLDYNLDISNSKINYYPNETTNVSEFGLGCSTVYSVTINKTSNDYEPYLYVDDGNSKNADFTPIYQDENFITYLGQLYIHTPEVIYSFFSKNFVKVYETPIIYLKEFSIANINNTYLSSGHGVSLLFSSLFFVKFDTETQYGFYPLVMFWNEYKNSYTWPYGFSNGNNFKYVHVQSHLEYLYSYSPTHSFVIQNSNSFVTVTSPYAQILNSSILSTLLEFECKLLFDESYLFRFKVNTNGYGASIYLGSDITLRYESVVDSESNSSVLEFETVVDLYKDSITKFTISNLLSNRINYLRGEYYSISPLLKFEIPFGELNPVLITNISFLYNNIDVTNKSVNNIIYFSYEGEFDKGSSFALLLNDPVSILKNGDLDSSDFRFSKWNSSTSMFQIEFTVPANTQPGHIPFKLYGNSNPNYNPIDSTMLPLSAQLFIISSNFDSYGPIFNKVEKINTTNEFGWKFVIGDKINGFDYGDIIVRGEMDSSTYKFHLTPLNLTSGDKYNGEYQINIKISILCASQNYIITDVYLFDTRGNFAKFSVSEQCESIRNPFINFLGDSTINKIYKKCTTENDGYDISPPELTLFSAVKTILNDSQTIVIAFDFQAVDLDTGLKNEQYPIVYIESTELQIIQCESKIKSINSKTANYTCEIELPVGFGYNSDIVFSVYGFINNGGYYSGFPSTYISSAFPIYSMSNIQLVRKIEILRTSQISSTGGELWIVGRGFKTSIQYVQIKYSTDLVFSQISFPSIIFSTALLILDIDPTDKPFTIRVVTKNGQQSNEFIVTPLFSFLSVSPLNTPTPTTTTQLPTPTNKPQTCLGEPICGGPKQGFCSSKGCVCYQPWIGNDCNAQVVIIPQPSTNTSQPSTEIPIIDNNNNQQPSGINYLYKSLISIVSIRELDFNGNQINLYPFDRWIFTQINQNKSQYFTSIKNNSTTPFNTNITVILEWFKDTSTIEFANSSITMYPSSIKYTIEITEYKFSNQLNNLQLVMSASFESSKTKEICSLKDFGETSNGDNSNYFKIQINDHSLYGRFIKRAIIDSKISTIENVLLDSKMNSIQTASSSQSYIGITIPNYQKSIIIDPDFSVLIDSKSTSKNDENSVCTPNQSKLTTPQLIGIIIGSIAFAAVIAISIAYHIIKKKKDTKFKNGLQNKLKTFKS</sequence>
<evidence type="ECO:0000313" key="8">
    <source>
        <dbReference type="Proteomes" id="UP000002195"/>
    </source>
</evidence>
<feature type="domain" description="DUF7034" evidence="4">
    <location>
        <begin position="796"/>
        <end position="908"/>
    </location>
</feature>